<evidence type="ECO:0000313" key="1">
    <source>
        <dbReference type="EMBL" id="KAJ7023191.1"/>
    </source>
</evidence>
<proteinExistence type="predicted"/>
<evidence type="ECO:0000313" key="2">
    <source>
        <dbReference type="Proteomes" id="UP001218188"/>
    </source>
</evidence>
<protein>
    <submittedName>
        <fullName evidence="1">Uncharacterized protein</fullName>
    </submittedName>
</protein>
<accession>A0AAD6S8M4</accession>
<organism evidence="1 2">
    <name type="scientific">Mycena alexandri</name>
    <dbReference type="NCBI Taxonomy" id="1745969"/>
    <lineage>
        <taxon>Eukaryota</taxon>
        <taxon>Fungi</taxon>
        <taxon>Dikarya</taxon>
        <taxon>Basidiomycota</taxon>
        <taxon>Agaricomycotina</taxon>
        <taxon>Agaricomycetes</taxon>
        <taxon>Agaricomycetidae</taxon>
        <taxon>Agaricales</taxon>
        <taxon>Marasmiineae</taxon>
        <taxon>Mycenaceae</taxon>
        <taxon>Mycena</taxon>
    </lineage>
</organism>
<name>A0AAD6S8M4_9AGAR</name>
<dbReference type="AlphaFoldDB" id="A0AAD6S8M4"/>
<gene>
    <name evidence="1" type="ORF">C8F04DRAFT_1193653</name>
</gene>
<keyword evidence="2" id="KW-1185">Reference proteome</keyword>
<dbReference type="EMBL" id="JARJCM010000192">
    <property type="protein sequence ID" value="KAJ7023191.1"/>
    <property type="molecule type" value="Genomic_DNA"/>
</dbReference>
<comment type="caution">
    <text evidence="1">The sequence shown here is derived from an EMBL/GenBank/DDBJ whole genome shotgun (WGS) entry which is preliminary data.</text>
</comment>
<reference evidence="1" key="1">
    <citation type="submission" date="2023-03" db="EMBL/GenBank/DDBJ databases">
        <title>Massive genome expansion in bonnet fungi (Mycena s.s.) driven by repeated elements and novel gene families across ecological guilds.</title>
        <authorList>
            <consortium name="Lawrence Berkeley National Laboratory"/>
            <person name="Harder C.B."/>
            <person name="Miyauchi S."/>
            <person name="Viragh M."/>
            <person name="Kuo A."/>
            <person name="Thoen E."/>
            <person name="Andreopoulos B."/>
            <person name="Lu D."/>
            <person name="Skrede I."/>
            <person name="Drula E."/>
            <person name="Henrissat B."/>
            <person name="Morin E."/>
            <person name="Kohler A."/>
            <person name="Barry K."/>
            <person name="LaButti K."/>
            <person name="Morin E."/>
            <person name="Salamov A."/>
            <person name="Lipzen A."/>
            <person name="Mereny Z."/>
            <person name="Hegedus B."/>
            <person name="Baldrian P."/>
            <person name="Stursova M."/>
            <person name="Weitz H."/>
            <person name="Taylor A."/>
            <person name="Grigoriev I.V."/>
            <person name="Nagy L.G."/>
            <person name="Martin F."/>
            <person name="Kauserud H."/>
        </authorList>
    </citation>
    <scope>NUCLEOTIDE SEQUENCE</scope>
    <source>
        <strain evidence="1">CBHHK200</strain>
    </source>
</reference>
<dbReference type="Proteomes" id="UP001218188">
    <property type="component" value="Unassembled WGS sequence"/>
</dbReference>
<sequence>MGSESQAQFQTKVEPEIRRESPWQSLGAWVGVEENDLVLLSLLNFEPRCVGVGFGRATSGSERDHDNIPTTFCASIERNVLPTTFAGKIEFDRTHRRWLSKLAPTTHLLHILADTRCCLLGTFKLSSGLHSRNSKFANKGAPSASEATLLAQDALELMYALRPGIDPNDRPRAVTNEPLHHVWIHNSSFTGSFTSLAARIPSSSRSSASPWRPKKGKCAHLMRIDTEDLPTTRRHVRQVDCAHHTQAPSCCYSPFPSIDLLTLFPVPVKGPHYVHGWNGKMLAKVKIAQVVQMAQLLVRRSYNGLATELGMQQQTFGLLRKWVKSVEYGQVKSSQSVGQVKSSQSSQVKSNRVYQSINSGIQALRGVSLFRTTTMVRISHAARGKASVFRGGEMIEGPLPLDFCWETLEYIDTGPPSTLLSTSVHRRAGP</sequence>